<evidence type="ECO:0000313" key="4">
    <source>
        <dbReference type="Proteomes" id="UP000288216"/>
    </source>
</evidence>
<keyword evidence="4" id="KW-1185">Reference proteome</keyword>
<dbReference type="Proteomes" id="UP000288216">
    <property type="component" value="Unassembled WGS sequence"/>
</dbReference>
<feature type="region of interest" description="Disordered" evidence="2">
    <location>
        <begin position="177"/>
        <end position="223"/>
    </location>
</feature>
<feature type="compositionally biased region" description="Acidic residues" evidence="2">
    <location>
        <begin position="181"/>
        <end position="190"/>
    </location>
</feature>
<keyword evidence="1" id="KW-0175">Coiled coil</keyword>
<sequence length="251" mass="28530">MLRLSIFKSKLQENKTKFQKEVSDGFILLNDQLRQIEKQVKEIHENEINLKTAEVNRYLEATAKDVLNTEGLIQYAKEAVKEMNEFVLLQTVNNLIERLKAKVGDINISGHKLMANPPEPQKLDFEKILAQVKEIFSPVMKKYQLLQIQKASPASKKKINAPVEIQQDIKELEISSTPSEELQENNNEDQQEQKESAVSTASELSPERELSKTSQGDTVNHDVLVPPTIYHHTVRGNAAKVSCKSIFQKIP</sequence>
<comment type="caution">
    <text evidence="3">The sequence shown here is derived from an EMBL/GenBank/DDBJ whole genome shotgun (WGS) entry which is preliminary data.</text>
</comment>
<dbReference type="EMBL" id="BFAA01001509">
    <property type="protein sequence ID" value="GCB66567.1"/>
    <property type="molecule type" value="Genomic_DNA"/>
</dbReference>
<dbReference type="STRING" id="75743.A0A401P0D8"/>
<evidence type="ECO:0000256" key="2">
    <source>
        <dbReference type="SAM" id="MobiDB-lite"/>
    </source>
</evidence>
<dbReference type="AlphaFoldDB" id="A0A401P0D8"/>
<evidence type="ECO:0000256" key="1">
    <source>
        <dbReference type="SAM" id="Coils"/>
    </source>
</evidence>
<accession>A0A401P0D8</accession>
<reference evidence="3 4" key="1">
    <citation type="journal article" date="2018" name="Nat. Ecol. Evol.">
        <title>Shark genomes provide insights into elasmobranch evolution and the origin of vertebrates.</title>
        <authorList>
            <person name="Hara Y"/>
            <person name="Yamaguchi K"/>
            <person name="Onimaru K"/>
            <person name="Kadota M"/>
            <person name="Koyanagi M"/>
            <person name="Keeley SD"/>
            <person name="Tatsumi K"/>
            <person name="Tanaka K"/>
            <person name="Motone F"/>
            <person name="Kageyama Y"/>
            <person name="Nozu R"/>
            <person name="Adachi N"/>
            <person name="Nishimura O"/>
            <person name="Nakagawa R"/>
            <person name="Tanegashima C"/>
            <person name="Kiyatake I"/>
            <person name="Matsumoto R"/>
            <person name="Murakumo K"/>
            <person name="Nishida K"/>
            <person name="Terakita A"/>
            <person name="Kuratani S"/>
            <person name="Sato K"/>
            <person name="Hyodo S Kuraku.S."/>
        </authorList>
    </citation>
    <scope>NUCLEOTIDE SEQUENCE [LARGE SCALE GENOMIC DNA]</scope>
</reference>
<proteinExistence type="predicted"/>
<name>A0A401P0D8_SCYTO</name>
<evidence type="ECO:0000313" key="3">
    <source>
        <dbReference type="EMBL" id="GCB66567.1"/>
    </source>
</evidence>
<protein>
    <submittedName>
        <fullName evidence="3">Uncharacterized protein</fullName>
    </submittedName>
</protein>
<gene>
    <name evidence="3" type="ORF">scyTo_0004991</name>
</gene>
<organism evidence="3 4">
    <name type="scientific">Scyliorhinus torazame</name>
    <name type="common">Cloudy catshark</name>
    <name type="synonym">Catulus torazame</name>
    <dbReference type="NCBI Taxonomy" id="75743"/>
    <lineage>
        <taxon>Eukaryota</taxon>
        <taxon>Metazoa</taxon>
        <taxon>Chordata</taxon>
        <taxon>Craniata</taxon>
        <taxon>Vertebrata</taxon>
        <taxon>Chondrichthyes</taxon>
        <taxon>Elasmobranchii</taxon>
        <taxon>Galeomorphii</taxon>
        <taxon>Galeoidea</taxon>
        <taxon>Carcharhiniformes</taxon>
        <taxon>Scyliorhinidae</taxon>
        <taxon>Scyliorhinus</taxon>
    </lineage>
</organism>
<dbReference type="OrthoDB" id="5800423at2759"/>
<feature type="coiled-coil region" evidence="1">
    <location>
        <begin position="26"/>
        <end position="56"/>
    </location>
</feature>